<evidence type="ECO:0000313" key="5">
    <source>
        <dbReference type="EMBL" id="MCJ8502781.1"/>
    </source>
</evidence>
<dbReference type="PANTHER" id="PTHR30265:SF4">
    <property type="entry name" value="KOW MOTIF FAMILY PROTEIN, EXPRESSED"/>
    <property type="match status" value="1"/>
</dbReference>
<keyword evidence="6" id="KW-1185">Reference proteome</keyword>
<dbReference type="InterPro" id="IPR036735">
    <property type="entry name" value="NGN_dom_sf"/>
</dbReference>
<feature type="domain" description="NusG-like N-terminal" evidence="4">
    <location>
        <begin position="7"/>
        <end position="106"/>
    </location>
</feature>
<dbReference type="Proteomes" id="UP001165427">
    <property type="component" value="Unassembled WGS sequence"/>
</dbReference>
<dbReference type="PANTHER" id="PTHR30265">
    <property type="entry name" value="RHO-INTERACTING TRANSCRIPTION TERMINATION FACTOR NUSG"/>
    <property type="match status" value="1"/>
</dbReference>
<dbReference type="GO" id="GO:0006354">
    <property type="term" value="P:DNA-templated transcription elongation"/>
    <property type="evidence" value="ECO:0007669"/>
    <property type="project" value="InterPro"/>
</dbReference>
<evidence type="ECO:0000256" key="2">
    <source>
        <dbReference type="ARBA" id="ARBA00023015"/>
    </source>
</evidence>
<dbReference type="Pfam" id="PF02357">
    <property type="entry name" value="NusG"/>
    <property type="match status" value="1"/>
</dbReference>
<accession>A0AA41R865</accession>
<comment type="caution">
    <text evidence="5">The sequence shown here is derived from an EMBL/GenBank/DDBJ whole genome shotgun (WGS) entry which is preliminary data.</text>
</comment>
<dbReference type="InterPro" id="IPR008991">
    <property type="entry name" value="Translation_prot_SH3-like_sf"/>
</dbReference>
<dbReference type="SMART" id="SM00738">
    <property type="entry name" value="NGN"/>
    <property type="match status" value="1"/>
</dbReference>
<evidence type="ECO:0000256" key="3">
    <source>
        <dbReference type="ARBA" id="ARBA00023163"/>
    </source>
</evidence>
<dbReference type="NCBIfam" id="NF033644">
    <property type="entry name" value="antiterm_UpxY"/>
    <property type="match status" value="1"/>
</dbReference>
<dbReference type="AlphaFoldDB" id="A0AA41R865"/>
<dbReference type="GO" id="GO:0031564">
    <property type="term" value="P:transcription antitermination"/>
    <property type="evidence" value="ECO:0007669"/>
    <property type="project" value="UniProtKB-KW"/>
</dbReference>
<keyword evidence="1" id="KW-0889">Transcription antitermination</keyword>
<organism evidence="5 6">
    <name type="scientific">Desulfatitalea alkaliphila</name>
    <dbReference type="NCBI Taxonomy" id="2929485"/>
    <lineage>
        <taxon>Bacteria</taxon>
        <taxon>Pseudomonadati</taxon>
        <taxon>Thermodesulfobacteriota</taxon>
        <taxon>Desulfobacteria</taxon>
        <taxon>Desulfobacterales</taxon>
        <taxon>Desulfosarcinaceae</taxon>
        <taxon>Desulfatitalea</taxon>
    </lineage>
</organism>
<evidence type="ECO:0000259" key="4">
    <source>
        <dbReference type="SMART" id="SM00738"/>
    </source>
</evidence>
<dbReference type="RefSeq" id="WP_246914127.1">
    <property type="nucleotide sequence ID" value="NZ_JALJRB010000033.1"/>
</dbReference>
<dbReference type="SUPFAM" id="SSF82679">
    <property type="entry name" value="N-utilization substance G protein NusG, N-terminal domain"/>
    <property type="match status" value="1"/>
</dbReference>
<evidence type="ECO:0000313" key="6">
    <source>
        <dbReference type="Proteomes" id="UP001165427"/>
    </source>
</evidence>
<reference evidence="5" key="1">
    <citation type="submission" date="2022-04" db="EMBL/GenBank/DDBJ databases">
        <title>Desulfatitalea alkaliphila sp. nov., a novel anaerobic sulfate-reducing bacterium isolated from terrestrial mud volcano, Taman Peninsula, Russia.</title>
        <authorList>
            <person name="Khomyakova M.A."/>
            <person name="Merkel A.Y."/>
            <person name="Slobodkin A.I."/>
        </authorList>
    </citation>
    <scope>NUCLEOTIDE SEQUENCE</scope>
    <source>
        <strain evidence="5">M08but</strain>
    </source>
</reference>
<protein>
    <submittedName>
        <fullName evidence="5">UpxY family transcription antiterminator</fullName>
    </submittedName>
</protein>
<sequence length="177" mass="19644">MSIDTLTPAWYVLHTRSRFENVVNEGLQKKTIEVFLPRITVSSRRKDRKKMIRVPLFPGYLFVKSDLHPTHHLDILKTVGAVKLVGDNQGPISVPEETVASLRIMVAVDGPITTGSLFSKGQRVLVVNGPFAGVVGVFDHYRGQDRIVVFIEALGQYAAVEVDAADVEPVPQLRSRQ</sequence>
<dbReference type="Gene3D" id="3.30.70.940">
    <property type="entry name" value="NusG, N-terminal domain"/>
    <property type="match status" value="1"/>
</dbReference>
<keyword evidence="2" id="KW-0805">Transcription regulation</keyword>
<dbReference type="CDD" id="cd09893">
    <property type="entry name" value="NGN_SP_TaA"/>
    <property type="match status" value="1"/>
</dbReference>
<proteinExistence type="predicted"/>
<evidence type="ECO:0000256" key="1">
    <source>
        <dbReference type="ARBA" id="ARBA00022814"/>
    </source>
</evidence>
<dbReference type="InterPro" id="IPR006645">
    <property type="entry name" value="NGN-like_dom"/>
</dbReference>
<name>A0AA41R865_9BACT</name>
<dbReference type="EMBL" id="JALJRB010000033">
    <property type="protein sequence ID" value="MCJ8502781.1"/>
    <property type="molecule type" value="Genomic_DNA"/>
</dbReference>
<dbReference type="SUPFAM" id="SSF50104">
    <property type="entry name" value="Translation proteins SH3-like domain"/>
    <property type="match status" value="1"/>
</dbReference>
<keyword evidence="3" id="KW-0804">Transcription</keyword>
<gene>
    <name evidence="5" type="ORF">MRX98_19550</name>
</gene>
<dbReference type="InterPro" id="IPR043425">
    <property type="entry name" value="NusG-like"/>
</dbReference>